<dbReference type="NCBIfam" id="TIGR01439">
    <property type="entry name" value="lp_hng_hel_AbrB"/>
    <property type="match status" value="1"/>
</dbReference>
<reference evidence="2 3" key="1">
    <citation type="submission" date="2019-03" db="EMBL/GenBank/DDBJ databases">
        <title>Genomics of glacier-inhabiting Cryobacterium strains.</title>
        <authorList>
            <person name="Liu Q."/>
            <person name="Xin Y.-H."/>
        </authorList>
    </citation>
    <scope>NUCLEOTIDE SEQUENCE [LARGE SCALE GENOMIC DNA]</scope>
    <source>
        <strain evidence="2 3">Hh4</strain>
    </source>
</reference>
<dbReference type="Pfam" id="PF04014">
    <property type="entry name" value="MazE_antitoxin"/>
    <property type="match status" value="1"/>
</dbReference>
<protein>
    <submittedName>
        <fullName evidence="2">AbrB/MazE/SpoVT family DNA-binding domain-containing protein</fullName>
    </submittedName>
</protein>
<comment type="caution">
    <text evidence="2">The sequence shown here is derived from an EMBL/GenBank/DDBJ whole genome shotgun (WGS) entry which is preliminary data.</text>
</comment>
<evidence type="ECO:0000259" key="1">
    <source>
        <dbReference type="SMART" id="SM00966"/>
    </source>
</evidence>
<dbReference type="InterPro" id="IPR037914">
    <property type="entry name" value="SpoVT-AbrB_sf"/>
</dbReference>
<dbReference type="EMBL" id="SOHH01000121">
    <property type="protein sequence ID" value="TFD70511.1"/>
    <property type="molecule type" value="Genomic_DNA"/>
</dbReference>
<keyword evidence="2" id="KW-0238">DNA-binding</keyword>
<dbReference type="AlphaFoldDB" id="A0A4R9AVB8"/>
<dbReference type="GO" id="GO:0003677">
    <property type="term" value="F:DNA binding"/>
    <property type="evidence" value="ECO:0007669"/>
    <property type="project" value="UniProtKB-KW"/>
</dbReference>
<accession>A0A4R9AVB8</accession>
<dbReference type="SMART" id="SM00966">
    <property type="entry name" value="SpoVT_AbrB"/>
    <property type="match status" value="1"/>
</dbReference>
<evidence type="ECO:0000313" key="3">
    <source>
        <dbReference type="Proteomes" id="UP000298313"/>
    </source>
</evidence>
<dbReference type="SUPFAM" id="SSF89447">
    <property type="entry name" value="AbrB/MazE/MraZ-like"/>
    <property type="match status" value="1"/>
</dbReference>
<proteinExistence type="predicted"/>
<sequence>MKAIVTLSSKGQFTLPAALRAALGLKQGDRLQVSVDESGRSLTVSRALDLDELSARISGYAKRRTPVTDVDAYYQKHRLESPESRP</sequence>
<dbReference type="RefSeq" id="WP_134525055.1">
    <property type="nucleotide sequence ID" value="NZ_SOHH01000121.1"/>
</dbReference>
<dbReference type="InterPro" id="IPR007159">
    <property type="entry name" value="SpoVT-AbrB_dom"/>
</dbReference>
<dbReference type="Gene3D" id="2.10.260.10">
    <property type="match status" value="1"/>
</dbReference>
<dbReference type="OrthoDB" id="9811597at2"/>
<keyword evidence="3" id="KW-1185">Reference proteome</keyword>
<name>A0A4R9AVB8_9MICO</name>
<gene>
    <name evidence="2" type="ORF">E3T48_16280</name>
</gene>
<dbReference type="Proteomes" id="UP000298313">
    <property type="component" value="Unassembled WGS sequence"/>
</dbReference>
<organism evidence="2 3">
    <name type="scientific">Cryobacterium fucosi</name>
    <dbReference type="NCBI Taxonomy" id="1259157"/>
    <lineage>
        <taxon>Bacteria</taxon>
        <taxon>Bacillati</taxon>
        <taxon>Actinomycetota</taxon>
        <taxon>Actinomycetes</taxon>
        <taxon>Micrococcales</taxon>
        <taxon>Microbacteriaceae</taxon>
        <taxon>Cryobacterium</taxon>
    </lineage>
</organism>
<evidence type="ECO:0000313" key="2">
    <source>
        <dbReference type="EMBL" id="TFD70511.1"/>
    </source>
</evidence>
<feature type="domain" description="SpoVT-AbrB" evidence="1">
    <location>
        <begin position="5"/>
        <end position="52"/>
    </location>
</feature>